<dbReference type="PROSITE" id="PS50234">
    <property type="entry name" value="VWFA"/>
    <property type="match status" value="1"/>
</dbReference>
<accession>A0A1Y5F8L3</accession>
<keyword evidence="1" id="KW-0175">Coiled coil</keyword>
<evidence type="ECO:0000259" key="3">
    <source>
        <dbReference type="PROSITE" id="PS50234"/>
    </source>
</evidence>
<keyword evidence="2" id="KW-1133">Transmembrane helix</keyword>
<evidence type="ECO:0000256" key="2">
    <source>
        <dbReference type="SAM" id="Phobius"/>
    </source>
</evidence>
<feature type="transmembrane region" description="Helical" evidence="2">
    <location>
        <begin position="12"/>
        <end position="32"/>
    </location>
</feature>
<comment type="caution">
    <text evidence="4">The sequence shown here is derived from an EMBL/GenBank/DDBJ whole genome shotgun (WGS) entry which is preliminary data.</text>
</comment>
<organism evidence="4 5">
    <name type="scientific">Halobacteriovorax marinus</name>
    <dbReference type="NCBI Taxonomy" id="97084"/>
    <lineage>
        <taxon>Bacteria</taxon>
        <taxon>Pseudomonadati</taxon>
        <taxon>Bdellovibrionota</taxon>
        <taxon>Bacteriovoracia</taxon>
        <taxon>Bacteriovoracales</taxon>
        <taxon>Halobacteriovoraceae</taxon>
        <taxon>Halobacteriovorax</taxon>
    </lineage>
</organism>
<evidence type="ECO:0000256" key="1">
    <source>
        <dbReference type="SAM" id="Coils"/>
    </source>
</evidence>
<gene>
    <name evidence="4" type="ORF">A9Q84_12250</name>
</gene>
<dbReference type="SUPFAM" id="SSF53300">
    <property type="entry name" value="vWA-like"/>
    <property type="match status" value="1"/>
</dbReference>
<dbReference type="SMART" id="SM00327">
    <property type="entry name" value="VWA"/>
    <property type="match status" value="1"/>
</dbReference>
<protein>
    <recommendedName>
        <fullName evidence="3">VWFA domain-containing protein</fullName>
    </recommendedName>
</protein>
<dbReference type="Gene3D" id="3.40.50.410">
    <property type="entry name" value="von Willebrand factor, type A domain"/>
    <property type="match status" value="1"/>
</dbReference>
<evidence type="ECO:0000313" key="4">
    <source>
        <dbReference type="EMBL" id="OUR97095.1"/>
    </source>
</evidence>
<dbReference type="Pfam" id="PF13768">
    <property type="entry name" value="VWA_3"/>
    <property type="match status" value="1"/>
</dbReference>
<dbReference type="AlphaFoldDB" id="A0A1Y5F8L3"/>
<keyword evidence="2" id="KW-0812">Transmembrane</keyword>
<name>A0A1Y5F8L3_9BACT</name>
<dbReference type="InterPro" id="IPR002035">
    <property type="entry name" value="VWF_A"/>
</dbReference>
<dbReference type="EMBL" id="MAAO01000006">
    <property type="protein sequence ID" value="OUR97095.1"/>
    <property type="molecule type" value="Genomic_DNA"/>
</dbReference>
<sequence>MAKRREINIFSISFLDLLSGALGAVIILFVAVPKAKDHEKLPEPPSQNIKIIAKNQSLKAEVDDLKLRMKDMQVILEKAIKERDAVKEEIKSKVKKVVKQKTPSKGTLDADVGFKFKGKNILFLIDVSGSMHLEDRMGQVKAGLKMLITSMPKEFKIDVIQFPGKNKSNHYSLWSYLQNLGANQKLEVYRFLSKLNPRGATPTRSALRYALSRYPGVTDIVLLSDGAPTIGNSRGLDNIYEIIEEVKTNNVRKIQINTIGVGSSFFSATSNPRYIFLKTLSENHNGFFYGF</sequence>
<feature type="domain" description="VWFA" evidence="3">
    <location>
        <begin position="120"/>
        <end position="291"/>
    </location>
</feature>
<feature type="coiled-coil region" evidence="1">
    <location>
        <begin position="55"/>
        <end position="96"/>
    </location>
</feature>
<dbReference type="InterPro" id="IPR036465">
    <property type="entry name" value="vWFA_dom_sf"/>
</dbReference>
<proteinExistence type="predicted"/>
<keyword evidence="2" id="KW-0472">Membrane</keyword>
<dbReference type="Proteomes" id="UP000196531">
    <property type="component" value="Unassembled WGS sequence"/>
</dbReference>
<reference evidence="5" key="1">
    <citation type="journal article" date="2017" name="Proc. Natl. Acad. Sci. U.S.A.">
        <title>Simulation of Deepwater Horizon oil plume reveals substrate specialization within a complex community of hydrocarbon-degraders.</title>
        <authorList>
            <person name="Hu P."/>
            <person name="Dubinsky E.A."/>
            <person name="Probst A.J."/>
            <person name="Wang J."/>
            <person name="Sieber C.M.K."/>
            <person name="Tom L.M."/>
            <person name="Gardinali P."/>
            <person name="Banfield J.F."/>
            <person name="Atlas R.M."/>
            <person name="Andersen G.L."/>
        </authorList>
    </citation>
    <scope>NUCLEOTIDE SEQUENCE [LARGE SCALE GENOMIC DNA]</scope>
</reference>
<evidence type="ECO:0000313" key="5">
    <source>
        <dbReference type="Proteomes" id="UP000196531"/>
    </source>
</evidence>